<dbReference type="STRING" id="326474.AWB65_05755"/>
<evidence type="ECO:0000313" key="1">
    <source>
        <dbReference type="EMBL" id="SAL62522.1"/>
    </source>
</evidence>
<dbReference type="EMBL" id="FCNW02000052">
    <property type="protein sequence ID" value="SAL62522.1"/>
    <property type="molecule type" value="Genomic_DNA"/>
</dbReference>
<name>A0A158J0Q1_9BURK</name>
<accession>A0A158J0Q1</accession>
<reference evidence="1" key="1">
    <citation type="submission" date="2016-01" db="EMBL/GenBank/DDBJ databases">
        <authorList>
            <person name="Peeters C."/>
        </authorList>
    </citation>
    <scope>NUCLEOTIDE SEQUENCE [LARGE SCALE GENOMIC DNA]</scope>
    <source>
        <strain evidence="1">LMG 22934</strain>
    </source>
</reference>
<comment type="caution">
    <text evidence="1">The sequence shown here is derived from an EMBL/GenBank/DDBJ whole genome shotgun (WGS) entry which is preliminary data.</text>
</comment>
<organism evidence="1 2">
    <name type="scientific">Caballeronia humi</name>
    <dbReference type="NCBI Taxonomy" id="326474"/>
    <lineage>
        <taxon>Bacteria</taxon>
        <taxon>Pseudomonadati</taxon>
        <taxon>Pseudomonadota</taxon>
        <taxon>Betaproteobacteria</taxon>
        <taxon>Burkholderiales</taxon>
        <taxon>Burkholderiaceae</taxon>
        <taxon>Caballeronia</taxon>
    </lineage>
</organism>
<gene>
    <name evidence="1" type="ORF">AWB65_05755</name>
</gene>
<dbReference type="Proteomes" id="UP000054977">
    <property type="component" value="Unassembled WGS sequence"/>
</dbReference>
<sequence length="42" mass="5070">MHWHLHQMEAHYHEPDGFRYSLNSFIRAVKEVPLKLHNDLTA</sequence>
<dbReference type="AlphaFoldDB" id="A0A158J0Q1"/>
<proteinExistence type="predicted"/>
<evidence type="ECO:0000313" key="2">
    <source>
        <dbReference type="Proteomes" id="UP000054977"/>
    </source>
</evidence>
<keyword evidence="2" id="KW-1185">Reference proteome</keyword>
<dbReference type="RefSeq" id="WP_268808265.1">
    <property type="nucleotide sequence ID" value="NZ_FCNW02000052.1"/>
</dbReference>
<protein>
    <submittedName>
        <fullName evidence="1">Uncharacterized protein</fullName>
    </submittedName>
</protein>